<accession>A0ABP9ZFE7</accession>
<evidence type="ECO:0000313" key="2">
    <source>
        <dbReference type="Proteomes" id="UP001473302"/>
    </source>
</evidence>
<evidence type="ECO:0000313" key="1">
    <source>
        <dbReference type="EMBL" id="GAA5817835.1"/>
    </source>
</evidence>
<protein>
    <submittedName>
        <fullName evidence="1">Uncharacterized protein</fullName>
    </submittedName>
</protein>
<dbReference type="EMBL" id="BAABUK010000052">
    <property type="protein sequence ID" value="GAA5817835.1"/>
    <property type="molecule type" value="Genomic_DNA"/>
</dbReference>
<keyword evidence="2" id="KW-1185">Reference proteome</keyword>
<sequence>MYYDEDWDELCNVCINRLDNNFILNEELDELYEELDELYEESKSTLSSDIEMEEEVYDESSSETKLYKHYGGLVVLKSTLCPIQENVFTVSLPETEEFSVESAPVESAPVVRLVRRKANN</sequence>
<reference evidence="1 2" key="1">
    <citation type="submission" date="2024-04" db="EMBL/GenBank/DDBJ databases">
        <title>genome sequences of Mucor flavus KT1a and Helicostylum pulchrum KT1b strains isolated from the surface of a dry-aged beef.</title>
        <authorList>
            <person name="Toyotome T."/>
            <person name="Hosono M."/>
            <person name="Torimaru M."/>
            <person name="Fukuda K."/>
            <person name="Mikami N."/>
        </authorList>
    </citation>
    <scope>NUCLEOTIDE SEQUENCE [LARGE SCALE GENOMIC DNA]</scope>
    <source>
        <strain evidence="1 2">KT1a</strain>
    </source>
</reference>
<gene>
    <name evidence="1" type="ORF">MFLAVUS_011393</name>
</gene>
<name>A0ABP9ZFE7_9FUNG</name>
<comment type="caution">
    <text evidence="1">The sequence shown here is derived from an EMBL/GenBank/DDBJ whole genome shotgun (WGS) entry which is preliminary data.</text>
</comment>
<dbReference type="Proteomes" id="UP001473302">
    <property type="component" value="Unassembled WGS sequence"/>
</dbReference>
<proteinExistence type="predicted"/>
<organism evidence="1 2">
    <name type="scientific">Mucor flavus</name>
    <dbReference type="NCBI Taxonomy" id="439312"/>
    <lineage>
        <taxon>Eukaryota</taxon>
        <taxon>Fungi</taxon>
        <taxon>Fungi incertae sedis</taxon>
        <taxon>Mucoromycota</taxon>
        <taxon>Mucoromycotina</taxon>
        <taxon>Mucoromycetes</taxon>
        <taxon>Mucorales</taxon>
        <taxon>Mucorineae</taxon>
        <taxon>Mucoraceae</taxon>
        <taxon>Mucor</taxon>
    </lineage>
</organism>